<reference evidence="3" key="1">
    <citation type="submission" date="2016-11" db="UniProtKB">
        <authorList>
            <consortium name="WormBaseParasite"/>
        </authorList>
    </citation>
    <scope>IDENTIFICATION</scope>
</reference>
<dbReference type="WBParaSite" id="L893_g1113.t1">
    <property type="protein sequence ID" value="L893_g1113.t1"/>
    <property type="gene ID" value="L893_g1113"/>
</dbReference>
<evidence type="ECO:0000313" key="2">
    <source>
        <dbReference type="Proteomes" id="UP000095287"/>
    </source>
</evidence>
<name>A0A1I7XZA5_9BILA</name>
<sequence>MKKSIPDIYVNAFTFVVWGVAYSHNHILANKAVLLFSVLGNPDPLGLSGKTTPKGSEEGLQQERNNKKSSWRFDNGV</sequence>
<feature type="region of interest" description="Disordered" evidence="1">
    <location>
        <begin position="47"/>
        <end position="77"/>
    </location>
</feature>
<dbReference type="AlphaFoldDB" id="A0A1I7XZA5"/>
<evidence type="ECO:0000256" key="1">
    <source>
        <dbReference type="SAM" id="MobiDB-lite"/>
    </source>
</evidence>
<dbReference type="Proteomes" id="UP000095287">
    <property type="component" value="Unplaced"/>
</dbReference>
<keyword evidence="2" id="KW-1185">Reference proteome</keyword>
<protein>
    <submittedName>
        <fullName evidence="3">Rhomboid domain-containing protein</fullName>
    </submittedName>
</protein>
<proteinExistence type="predicted"/>
<evidence type="ECO:0000313" key="3">
    <source>
        <dbReference type="WBParaSite" id="L893_g1113.t1"/>
    </source>
</evidence>
<organism evidence="2 3">
    <name type="scientific">Steinernema glaseri</name>
    <dbReference type="NCBI Taxonomy" id="37863"/>
    <lineage>
        <taxon>Eukaryota</taxon>
        <taxon>Metazoa</taxon>
        <taxon>Ecdysozoa</taxon>
        <taxon>Nematoda</taxon>
        <taxon>Chromadorea</taxon>
        <taxon>Rhabditida</taxon>
        <taxon>Tylenchina</taxon>
        <taxon>Panagrolaimomorpha</taxon>
        <taxon>Strongyloidoidea</taxon>
        <taxon>Steinernematidae</taxon>
        <taxon>Steinernema</taxon>
    </lineage>
</organism>
<accession>A0A1I7XZA5</accession>